<dbReference type="Proteomes" id="UP000281406">
    <property type="component" value="Unassembled WGS sequence"/>
</dbReference>
<dbReference type="InterPro" id="IPR001251">
    <property type="entry name" value="CRAL-TRIO_dom"/>
</dbReference>
<dbReference type="InterPro" id="IPR027417">
    <property type="entry name" value="P-loop_NTPase"/>
</dbReference>
<evidence type="ECO:0000256" key="1">
    <source>
        <dbReference type="SAM" id="MobiDB-lite"/>
    </source>
</evidence>
<organism evidence="3 4">
    <name type="scientific">Anabarilius grahami</name>
    <name type="common">Kanglang fish</name>
    <name type="synonym">Barilius grahami</name>
    <dbReference type="NCBI Taxonomy" id="495550"/>
    <lineage>
        <taxon>Eukaryota</taxon>
        <taxon>Metazoa</taxon>
        <taxon>Chordata</taxon>
        <taxon>Craniata</taxon>
        <taxon>Vertebrata</taxon>
        <taxon>Euteleostomi</taxon>
        <taxon>Actinopterygii</taxon>
        <taxon>Neopterygii</taxon>
        <taxon>Teleostei</taxon>
        <taxon>Ostariophysi</taxon>
        <taxon>Cypriniformes</taxon>
        <taxon>Xenocyprididae</taxon>
        <taxon>Xenocypridinae</taxon>
        <taxon>Xenocypridinae incertae sedis</taxon>
        <taxon>Anabarilius</taxon>
    </lineage>
</organism>
<dbReference type="EMBL" id="RJVU01018580">
    <property type="protein sequence ID" value="ROL51526.1"/>
    <property type="molecule type" value="Genomic_DNA"/>
</dbReference>
<dbReference type="CDD" id="cd02024">
    <property type="entry name" value="NRK1"/>
    <property type="match status" value="1"/>
</dbReference>
<accession>A0A3N0YZ08</accession>
<feature type="region of interest" description="Disordered" evidence="1">
    <location>
        <begin position="117"/>
        <end position="143"/>
    </location>
</feature>
<gene>
    <name evidence="3" type="ORF">DPX16_3215</name>
</gene>
<evidence type="ECO:0000259" key="2">
    <source>
        <dbReference type="Pfam" id="PF13716"/>
    </source>
</evidence>
<keyword evidence="4" id="KW-1185">Reference proteome</keyword>
<sequence>MECDRVQRMGTTEATLRMENMEVKDEWQDDDFPRPLPEDDDLDGLTDNTSHHAALTADHVESVRQKRRTLVAPDINLSLDKSEGSVLSDDFLETPDDLDINVDDMDTPDDDSLGSINNGTELEWEDDTPVASAKGPGGGDGDGTGRLWRTVIIGDQEHRIDMQVIRPYLRVVTHGGYYGEGLNAIIVFAACYLPDSGCADYNYIMENLFLYVISSLELLVAEDYMIIYLNGATPRRRMPGISWLKRCYQMIERRVKFMDKIRYVQSLEELAQIVPMEHVQIPECVLQCEEERIKAQRESICFESNSDWCIIWQATLSGCGGLSLTRLIGPDIDEQDLVFNSITQRSCIGQSRVSQQASVVNCSWVRNERHLYRDEWSHVDMYAKYRAVASSTESFTSRWEKSSLTLCQEDKSMITSLDMDAMVNTVKGWMENPVKFARSHGVTVSATSDGSDPEREIHILIVEGFLLYNYKPLLDVYNKCFYVTIPYEECKRRRSTRSYTVPDPPGLFDGHVWPMYLKHRIEMENSSLHIPSPVGMKMCVYRTVNSIIRRYGFSH</sequence>
<dbReference type="GO" id="GO:0006915">
    <property type="term" value="P:apoptotic process"/>
    <property type="evidence" value="ECO:0007669"/>
    <property type="project" value="TreeGrafter"/>
</dbReference>
<evidence type="ECO:0000313" key="3">
    <source>
        <dbReference type="EMBL" id="ROL51526.1"/>
    </source>
</evidence>
<dbReference type="Pfam" id="PF13716">
    <property type="entry name" value="CRAL_TRIO_2"/>
    <property type="match status" value="1"/>
</dbReference>
<dbReference type="InterPro" id="IPR036865">
    <property type="entry name" value="CRAL-TRIO_dom_sf"/>
</dbReference>
<protein>
    <submittedName>
        <fullName evidence="3">Caytaxin</fullName>
    </submittedName>
</protein>
<dbReference type="AlphaFoldDB" id="A0A3N0YZ08"/>
<dbReference type="OrthoDB" id="19923at2759"/>
<dbReference type="Gene3D" id="3.40.525.10">
    <property type="entry name" value="CRAL-TRIO lipid binding domain"/>
    <property type="match status" value="1"/>
</dbReference>
<feature type="region of interest" description="Disordered" evidence="1">
    <location>
        <begin position="1"/>
        <end position="48"/>
    </location>
</feature>
<dbReference type="PANTHER" id="PTHR12112">
    <property type="entry name" value="BNIP - RELATED"/>
    <property type="match status" value="1"/>
</dbReference>
<dbReference type="SUPFAM" id="SSF52540">
    <property type="entry name" value="P-loop containing nucleoside triphosphate hydrolases"/>
    <property type="match status" value="1"/>
</dbReference>
<dbReference type="InterPro" id="IPR022181">
    <property type="entry name" value="Bcl2-/adenovirus-E1B"/>
</dbReference>
<comment type="caution">
    <text evidence="3">The sequence shown here is derived from an EMBL/GenBank/DDBJ whole genome shotgun (WGS) entry which is preliminary data.</text>
</comment>
<dbReference type="Gene3D" id="3.40.50.300">
    <property type="entry name" value="P-loop containing nucleotide triphosphate hydrolases"/>
    <property type="match status" value="1"/>
</dbReference>
<proteinExistence type="predicted"/>
<name>A0A3N0YZ08_ANAGA</name>
<feature type="compositionally biased region" description="Basic and acidic residues" evidence="1">
    <location>
        <begin position="19"/>
        <end position="37"/>
    </location>
</feature>
<dbReference type="GO" id="GO:0005737">
    <property type="term" value="C:cytoplasm"/>
    <property type="evidence" value="ECO:0007669"/>
    <property type="project" value="TreeGrafter"/>
</dbReference>
<dbReference type="Pfam" id="PF12496">
    <property type="entry name" value="BNIP2"/>
    <property type="match status" value="1"/>
</dbReference>
<evidence type="ECO:0000313" key="4">
    <source>
        <dbReference type="Proteomes" id="UP000281406"/>
    </source>
</evidence>
<reference evidence="3 4" key="1">
    <citation type="submission" date="2018-10" db="EMBL/GenBank/DDBJ databases">
        <title>Genome assembly for a Yunnan-Guizhou Plateau 3E fish, Anabarilius grahami (Regan), and its evolutionary and genetic applications.</title>
        <authorList>
            <person name="Jiang W."/>
        </authorList>
    </citation>
    <scope>NUCLEOTIDE SEQUENCE [LARGE SCALE GENOMIC DNA]</scope>
    <source>
        <strain evidence="3">AG-KIZ</strain>
        <tissue evidence="3">Muscle</tissue>
    </source>
</reference>
<feature type="domain" description="CRAL-TRIO" evidence="2">
    <location>
        <begin position="184"/>
        <end position="256"/>
    </location>
</feature>
<dbReference type="PANTHER" id="PTHR12112:SF9">
    <property type="entry name" value="CAYTAXIN"/>
    <property type="match status" value="1"/>
</dbReference>